<dbReference type="SUPFAM" id="SSF56672">
    <property type="entry name" value="DNA/RNA polymerases"/>
    <property type="match status" value="1"/>
</dbReference>
<feature type="domain" description="Reverse transcriptase" evidence="1">
    <location>
        <begin position="7"/>
        <end position="114"/>
    </location>
</feature>
<dbReference type="Pfam" id="PF00078">
    <property type="entry name" value="RVT_1"/>
    <property type="match status" value="1"/>
</dbReference>
<dbReference type="Proteomes" id="UP001497516">
    <property type="component" value="Chromosome 5"/>
</dbReference>
<evidence type="ECO:0000313" key="3">
    <source>
        <dbReference type="Proteomes" id="UP001497516"/>
    </source>
</evidence>
<evidence type="ECO:0000313" key="2">
    <source>
        <dbReference type="EMBL" id="CAL1389968.1"/>
    </source>
</evidence>
<accession>A0AAV2EW58</accession>
<dbReference type="PANTHER" id="PTHR24559:SF444">
    <property type="entry name" value="REVERSE TRANSCRIPTASE DOMAIN-CONTAINING PROTEIN"/>
    <property type="match status" value="1"/>
</dbReference>
<dbReference type="EMBL" id="OZ034818">
    <property type="protein sequence ID" value="CAL1389968.1"/>
    <property type="molecule type" value="Genomic_DNA"/>
</dbReference>
<organism evidence="2 3">
    <name type="scientific">Linum trigynum</name>
    <dbReference type="NCBI Taxonomy" id="586398"/>
    <lineage>
        <taxon>Eukaryota</taxon>
        <taxon>Viridiplantae</taxon>
        <taxon>Streptophyta</taxon>
        <taxon>Embryophyta</taxon>
        <taxon>Tracheophyta</taxon>
        <taxon>Spermatophyta</taxon>
        <taxon>Magnoliopsida</taxon>
        <taxon>eudicotyledons</taxon>
        <taxon>Gunneridae</taxon>
        <taxon>Pentapetalae</taxon>
        <taxon>rosids</taxon>
        <taxon>fabids</taxon>
        <taxon>Malpighiales</taxon>
        <taxon>Linaceae</taxon>
        <taxon>Linum</taxon>
    </lineage>
</organism>
<dbReference type="PANTHER" id="PTHR24559">
    <property type="entry name" value="TRANSPOSON TY3-I GAG-POL POLYPROTEIN"/>
    <property type="match status" value="1"/>
</dbReference>
<reference evidence="2 3" key="1">
    <citation type="submission" date="2024-04" db="EMBL/GenBank/DDBJ databases">
        <authorList>
            <person name="Fracassetti M."/>
        </authorList>
    </citation>
    <scope>NUCLEOTIDE SEQUENCE [LARGE SCALE GENOMIC DNA]</scope>
</reference>
<evidence type="ECO:0000259" key="1">
    <source>
        <dbReference type="Pfam" id="PF00078"/>
    </source>
</evidence>
<dbReference type="InterPro" id="IPR043128">
    <property type="entry name" value="Rev_trsase/Diguanyl_cyclase"/>
</dbReference>
<dbReference type="CDD" id="cd01647">
    <property type="entry name" value="RT_LTR"/>
    <property type="match status" value="1"/>
</dbReference>
<dbReference type="InterPro" id="IPR043502">
    <property type="entry name" value="DNA/RNA_pol_sf"/>
</dbReference>
<dbReference type="Gene3D" id="3.10.10.10">
    <property type="entry name" value="HIV Type 1 Reverse Transcriptase, subunit A, domain 1"/>
    <property type="match status" value="1"/>
</dbReference>
<protein>
    <recommendedName>
        <fullName evidence="1">Reverse transcriptase domain-containing protein</fullName>
    </recommendedName>
</protein>
<dbReference type="InterPro" id="IPR000477">
    <property type="entry name" value="RT_dom"/>
</dbReference>
<sequence length="117" mass="13729">MLPFIDHMLERLAGNKFYYFLDCMSGYFQILIAPEDQAKTTFTCPLHHLCISVDSFGLWNASATLQRCMMAIFDRMFGEIVEVFLDEFSVYEDSFSHYLRNLELVLKRCEETNFALI</sequence>
<keyword evidence="3" id="KW-1185">Reference proteome</keyword>
<gene>
    <name evidence="2" type="ORF">LTRI10_LOCUS30781</name>
</gene>
<dbReference type="AlphaFoldDB" id="A0AAV2EW58"/>
<dbReference type="Gene3D" id="3.30.70.270">
    <property type="match status" value="1"/>
</dbReference>
<name>A0AAV2EW58_9ROSI</name>
<dbReference type="InterPro" id="IPR053134">
    <property type="entry name" value="RNA-dir_DNA_polymerase"/>
</dbReference>
<proteinExistence type="predicted"/>